<dbReference type="GO" id="GO:0008270">
    <property type="term" value="F:zinc ion binding"/>
    <property type="evidence" value="ECO:0007669"/>
    <property type="project" value="UniProtKB-KW"/>
</dbReference>
<evidence type="ECO:0000256" key="2">
    <source>
        <dbReference type="ARBA" id="ARBA00022771"/>
    </source>
</evidence>
<dbReference type="InterPro" id="IPR007588">
    <property type="entry name" value="Znf_FLYWCH"/>
</dbReference>
<dbReference type="Pfam" id="PF10551">
    <property type="entry name" value="MULE"/>
    <property type="match status" value="1"/>
</dbReference>
<keyword evidence="7" id="KW-1185">Reference proteome</keyword>
<evidence type="ECO:0000259" key="5">
    <source>
        <dbReference type="Pfam" id="PF10551"/>
    </source>
</evidence>
<name>A0A813T4P1_9BILA</name>
<evidence type="ECO:0000256" key="3">
    <source>
        <dbReference type="ARBA" id="ARBA00022833"/>
    </source>
</evidence>
<dbReference type="EMBL" id="CAJNOL010000062">
    <property type="protein sequence ID" value="CAF0805366.1"/>
    <property type="molecule type" value="Genomic_DNA"/>
</dbReference>
<dbReference type="PANTHER" id="PTHR47160">
    <property type="entry name" value="PUTATIVE-RELATED"/>
    <property type="match status" value="1"/>
</dbReference>
<dbReference type="InterPro" id="IPR018289">
    <property type="entry name" value="MULE_transposase_dom"/>
</dbReference>
<comment type="caution">
    <text evidence="6">The sequence shown here is derived from an EMBL/GenBank/DDBJ whole genome shotgun (WGS) entry which is preliminary data.</text>
</comment>
<evidence type="ECO:0000256" key="1">
    <source>
        <dbReference type="ARBA" id="ARBA00022723"/>
    </source>
</evidence>
<feature type="domain" description="FLYWCH-type" evidence="4">
    <location>
        <begin position="7"/>
        <end position="62"/>
    </location>
</feature>
<keyword evidence="1" id="KW-0479">Metal-binding</keyword>
<keyword evidence="2" id="KW-0863">Zinc-finger</keyword>
<evidence type="ECO:0000313" key="6">
    <source>
        <dbReference type="EMBL" id="CAF0805366.1"/>
    </source>
</evidence>
<dbReference type="Gene3D" id="2.20.25.240">
    <property type="match status" value="1"/>
</dbReference>
<accession>A0A813T4P1</accession>
<evidence type="ECO:0008006" key="8">
    <source>
        <dbReference type="Google" id="ProtNLM"/>
    </source>
</evidence>
<keyword evidence="3" id="KW-0862">Zinc</keyword>
<proteinExistence type="predicted"/>
<organism evidence="6 7">
    <name type="scientific">Rotaria sordida</name>
    <dbReference type="NCBI Taxonomy" id="392033"/>
    <lineage>
        <taxon>Eukaryota</taxon>
        <taxon>Metazoa</taxon>
        <taxon>Spiralia</taxon>
        <taxon>Gnathifera</taxon>
        <taxon>Rotifera</taxon>
        <taxon>Eurotatoria</taxon>
        <taxon>Bdelloidea</taxon>
        <taxon>Philodinida</taxon>
        <taxon>Philodinidae</taxon>
        <taxon>Rotaria</taxon>
    </lineage>
</organism>
<evidence type="ECO:0000313" key="7">
    <source>
        <dbReference type="Proteomes" id="UP000663870"/>
    </source>
</evidence>
<gene>
    <name evidence="6" type="ORF">JXQ802_LOCUS4448</name>
</gene>
<dbReference type="Pfam" id="PF04500">
    <property type="entry name" value="FLYWCH"/>
    <property type="match status" value="1"/>
</dbReference>
<protein>
    <recommendedName>
        <fullName evidence="8">MULE transposase domain-containing protein</fullName>
    </recommendedName>
</protein>
<feature type="domain" description="MULE transposase" evidence="5">
    <location>
        <begin position="185"/>
        <end position="281"/>
    </location>
</feature>
<evidence type="ECO:0000259" key="4">
    <source>
        <dbReference type="Pfam" id="PF04500"/>
    </source>
</evidence>
<dbReference type="AlphaFoldDB" id="A0A813T4P1"/>
<sequence>MSTSISFITSNKGKPLLVYDGYLYKLNKVTEKVKYWTCQERTCSTSVHTDSDDQFIKSKGNHGSHLPSPEEIEWRMFKSVVKKRIKEESIAIGLIYDQELARANFSQGGLAVSLSSQEAKSSLNKLRRKTTPILPDSSDFDIPDVYSTTIDSRRFLLGDLTYHRKRILIFSTDEQLTVLFKAKQIMMDGTFNACPPYFEQVYTLHCIKHGKSFPCAIALLGGKSTNIYKQLFNELETHATRLQLDFDPTAILSDFEKALLKAVREKFPQATHHACYFHFCQAVYRKIQNLGLATHYRDDEHIRDTCRQLMSLALLPCREVEFAFEEIVSKAPPLLLNLIDYFRNFWFRQMPVELWNVHNLDIRTNNNAEGWHNRFNRRINKTHPNVWHFISTLKQEEVYFRQQILHMKSGKNKNRSKKVCAMQDRLDALSSRFDNQEIDVQEYLQGLSFFVAKNLKNKN</sequence>
<dbReference type="Proteomes" id="UP000663870">
    <property type="component" value="Unassembled WGS sequence"/>
</dbReference>
<dbReference type="PANTHER" id="PTHR47160:SF10">
    <property type="entry name" value="MULE TRANSPOSASE DOMAIN-CONTAINING PROTEIN"/>
    <property type="match status" value="1"/>
</dbReference>
<reference evidence="6" key="1">
    <citation type="submission" date="2021-02" db="EMBL/GenBank/DDBJ databases">
        <authorList>
            <person name="Nowell W R."/>
        </authorList>
    </citation>
    <scope>NUCLEOTIDE SEQUENCE</scope>
</reference>